<sequence length="243" mass="27039">MKDHDTRKDLEDTVEDALGFNFRSIRTLKDLLIHPNRVFKSYAERDRETYTPSIRLWFGLLGVQVIISTLWGGWGGIMKRQIEASPPELRELYVGLTDGRLEPFYGHYGSAMNVLMPIVISFFSALGVFLLSAFGVKLSWPSRLNITMGILVVGSVIGLMYQPIVLLDFYFQYPWVGLVVVVLAYLVTFYRGAPGVLASTRKLAAVKALGFSLAMMVLIITGSIILQIAAVIYAIMKIGPPVS</sequence>
<keyword evidence="1" id="KW-0812">Transmembrane</keyword>
<keyword evidence="1" id="KW-0472">Membrane</keyword>
<dbReference type="EMBL" id="AWFF01000035">
    <property type="protein sequence ID" value="KCZ54722.1"/>
    <property type="molecule type" value="Genomic_DNA"/>
</dbReference>
<dbReference type="RefSeq" id="WP_034795733.1">
    <property type="nucleotide sequence ID" value="NZ_AWFF01000035.1"/>
</dbReference>
<dbReference type="STRING" id="1280946.HY29_13670"/>
<keyword evidence="3" id="KW-1185">Reference proteome</keyword>
<reference evidence="2 3" key="1">
    <citation type="journal article" date="2014" name="Antonie Van Leeuwenhoek">
        <title>Hyphomonas beringensis sp. nov. and Hyphomonas chukchiensis sp. nov., isolated from surface seawater of the Bering Sea and Chukchi Sea.</title>
        <authorList>
            <person name="Li C."/>
            <person name="Lai Q."/>
            <person name="Li G."/>
            <person name="Dong C."/>
            <person name="Wang J."/>
            <person name="Liao Y."/>
            <person name="Shao Z."/>
        </authorList>
    </citation>
    <scope>NUCLEOTIDE SEQUENCE [LARGE SCALE GENOMIC DNA]</scope>
    <source>
        <strain evidence="2 3">25B14_1</strain>
    </source>
</reference>
<gene>
    <name evidence="2" type="ORF">HY29_13670</name>
</gene>
<feature type="transmembrane region" description="Helical" evidence="1">
    <location>
        <begin position="54"/>
        <end position="74"/>
    </location>
</feature>
<proteinExistence type="predicted"/>
<dbReference type="eggNOG" id="ENOG50302S2">
    <property type="taxonomic scope" value="Bacteria"/>
</dbReference>
<name>A0A062U8X3_9PROT</name>
<feature type="transmembrane region" description="Helical" evidence="1">
    <location>
        <begin position="211"/>
        <end position="236"/>
    </location>
</feature>
<feature type="transmembrane region" description="Helical" evidence="1">
    <location>
        <begin position="146"/>
        <end position="164"/>
    </location>
</feature>
<feature type="transmembrane region" description="Helical" evidence="1">
    <location>
        <begin position="114"/>
        <end position="134"/>
    </location>
</feature>
<keyword evidence="1" id="KW-1133">Transmembrane helix</keyword>
<evidence type="ECO:0000313" key="2">
    <source>
        <dbReference type="EMBL" id="KCZ54722.1"/>
    </source>
</evidence>
<organism evidence="2 3">
    <name type="scientific">Hyphomonas beringensis</name>
    <dbReference type="NCBI Taxonomy" id="1280946"/>
    <lineage>
        <taxon>Bacteria</taxon>
        <taxon>Pseudomonadati</taxon>
        <taxon>Pseudomonadota</taxon>
        <taxon>Alphaproteobacteria</taxon>
        <taxon>Hyphomonadales</taxon>
        <taxon>Hyphomonadaceae</taxon>
        <taxon>Hyphomonas</taxon>
    </lineage>
</organism>
<comment type="caution">
    <text evidence="2">The sequence shown here is derived from an EMBL/GenBank/DDBJ whole genome shotgun (WGS) entry which is preliminary data.</text>
</comment>
<accession>A0A062U8X3</accession>
<evidence type="ECO:0000313" key="3">
    <source>
        <dbReference type="Proteomes" id="UP000027037"/>
    </source>
</evidence>
<feature type="transmembrane region" description="Helical" evidence="1">
    <location>
        <begin position="170"/>
        <end position="190"/>
    </location>
</feature>
<evidence type="ECO:0000256" key="1">
    <source>
        <dbReference type="SAM" id="Phobius"/>
    </source>
</evidence>
<dbReference type="OrthoDB" id="7631829at2"/>
<dbReference type="AlphaFoldDB" id="A0A062U8X3"/>
<protein>
    <recommendedName>
        <fullName evidence="4">Yip1 domain-containing protein</fullName>
    </recommendedName>
</protein>
<dbReference type="Proteomes" id="UP000027037">
    <property type="component" value="Unassembled WGS sequence"/>
</dbReference>
<dbReference type="PATRIC" id="fig|1280946.3.peg.1746"/>
<evidence type="ECO:0008006" key="4">
    <source>
        <dbReference type="Google" id="ProtNLM"/>
    </source>
</evidence>